<keyword evidence="8 12" id="KW-0460">Magnesium</keyword>
<dbReference type="InterPro" id="IPR005940">
    <property type="entry name" value="Anthranilate_Pribosyl_Tfrase"/>
</dbReference>
<dbReference type="GO" id="GO:0000162">
    <property type="term" value="P:L-tryptophan biosynthetic process"/>
    <property type="evidence" value="ECO:0007669"/>
    <property type="project" value="UniProtKB-UniRule"/>
</dbReference>
<dbReference type="InterPro" id="IPR017459">
    <property type="entry name" value="Glycosyl_Trfase_fam3_N_dom"/>
</dbReference>
<dbReference type="PANTHER" id="PTHR43285:SF2">
    <property type="entry name" value="ANTHRANILATE PHOSPHORIBOSYLTRANSFERASE"/>
    <property type="match status" value="1"/>
</dbReference>
<keyword evidence="9 12" id="KW-0057">Aromatic amino acid biosynthesis</keyword>
<keyword evidence="7 12" id="KW-0822">Tryptophan biosynthesis</keyword>
<feature type="binding site" evidence="12">
    <location>
        <position position="225"/>
    </location>
    <ligand>
        <name>Mg(2+)</name>
        <dbReference type="ChEBI" id="CHEBI:18420"/>
        <label>2</label>
    </ligand>
</feature>
<evidence type="ECO:0000259" key="13">
    <source>
        <dbReference type="Pfam" id="PF00591"/>
    </source>
</evidence>
<dbReference type="EC" id="2.4.2.18" evidence="12"/>
<evidence type="ECO:0000256" key="11">
    <source>
        <dbReference type="ARBA" id="ARBA00061188"/>
    </source>
</evidence>
<evidence type="ECO:0000256" key="9">
    <source>
        <dbReference type="ARBA" id="ARBA00023141"/>
    </source>
</evidence>
<comment type="similarity">
    <text evidence="11">In the C-terminal section; belongs to the anthranilate phosphoribosyltransferase family.</text>
</comment>
<feature type="binding site" evidence="12">
    <location>
        <position position="80"/>
    </location>
    <ligand>
        <name>5-phospho-alpha-D-ribose 1-diphosphate</name>
        <dbReference type="ChEBI" id="CHEBI:58017"/>
    </ligand>
</feature>
<feature type="binding site" evidence="12">
    <location>
        <begin position="83"/>
        <end position="84"/>
    </location>
    <ligand>
        <name>5-phospho-alpha-D-ribose 1-diphosphate</name>
        <dbReference type="ChEBI" id="CHEBI:58017"/>
    </ligand>
</feature>
<dbReference type="Pfam" id="PF00591">
    <property type="entry name" value="Glycos_transf_3"/>
    <property type="match status" value="1"/>
</dbReference>
<feature type="binding site" evidence="12">
    <location>
        <position position="226"/>
    </location>
    <ligand>
        <name>Mg(2+)</name>
        <dbReference type="ChEBI" id="CHEBI:18420"/>
        <label>1</label>
    </ligand>
</feature>
<keyword evidence="4 12" id="KW-0328">Glycosyltransferase</keyword>
<feature type="domain" description="Glycosyl transferase family 3" evidence="13">
    <location>
        <begin position="75"/>
        <end position="324"/>
    </location>
</feature>
<accession>A0A1F7F5Q3</accession>
<dbReference type="AlphaFoldDB" id="A0A1F7F5Q3"/>
<dbReference type="EMBL" id="MFYX01000115">
    <property type="protein sequence ID" value="OGK01969.1"/>
    <property type="molecule type" value="Genomic_DNA"/>
</dbReference>
<feature type="domain" description="Glycosyl transferase family 3 N-terminal" evidence="14">
    <location>
        <begin position="3"/>
        <end position="65"/>
    </location>
</feature>
<proteinExistence type="inferred from homology"/>
<organism evidence="15 16">
    <name type="scientific">Candidatus Raymondbacteria bacterium RIFOXYD12_FULL_49_13</name>
    <dbReference type="NCBI Taxonomy" id="1817890"/>
    <lineage>
        <taxon>Bacteria</taxon>
        <taxon>Raymondiibacteriota</taxon>
    </lineage>
</organism>
<keyword evidence="5 12" id="KW-0808">Transferase</keyword>
<comment type="caution">
    <text evidence="15">The sequence shown here is derived from an EMBL/GenBank/DDBJ whole genome shotgun (WGS) entry which is preliminary data.</text>
</comment>
<name>A0A1F7F5Q3_UNCRA</name>
<dbReference type="Pfam" id="PF02885">
    <property type="entry name" value="Glycos_trans_3N"/>
    <property type="match status" value="1"/>
</dbReference>
<dbReference type="GO" id="GO:0000287">
    <property type="term" value="F:magnesium ion binding"/>
    <property type="evidence" value="ECO:0007669"/>
    <property type="project" value="UniProtKB-UniRule"/>
</dbReference>
<dbReference type="UniPathway" id="UPA00035">
    <property type="reaction ID" value="UER00041"/>
</dbReference>
<dbReference type="GO" id="GO:0005829">
    <property type="term" value="C:cytosol"/>
    <property type="evidence" value="ECO:0007669"/>
    <property type="project" value="TreeGrafter"/>
</dbReference>
<evidence type="ECO:0000256" key="7">
    <source>
        <dbReference type="ARBA" id="ARBA00022822"/>
    </source>
</evidence>
<feature type="binding site" evidence="12">
    <location>
        <position position="111"/>
    </location>
    <ligand>
        <name>anthranilate</name>
        <dbReference type="ChEBI" id="CHEBI:16567"/>
        <label>1</label>
    </ligand>
</feature>
<dbReference type="NCBIfam" id="TIGR01245">
    <property type="entry name" value="trpD"/>
    <property type="match status" value="1"/>
</dbReference>
<dbReference type="Gene3D" id="1.20.970.10">
    <property type="entry name" value="Transferase, Pyrimidine Nucleoside Phosphorylase, Chain C"/>
    <property type="match status" value="1"/>
</dbReference>
<dbReference type="FunFam" id="3.40.1030.10:FF:000002">
    <property type="entry name" value="Anthranilate phosphoribosyltransferase"/>
    <property type="match status" value="1"/>
</dbReference>
<evidence type="ECO:0000256" key="8">
    <source>
        <dbReference type="ARBA" id="ARBA00022842"/>
    </source>
</evidence>
<feature type="binding site" evidence="12">
    <location>
        <begin position="108"/>
        <end position="116"/>
    </location>
    <ligand>
        <name>5-phospho-alpha-D-ribose 1-diphosphate</name>
        <dbReference type="ChEBI" id="CHEBI:58017"/>
    </ligand>
</feature>
<comment type="function">
    <text evidence="12">Catalyzes the transfer of the phosphoribosyl group of 5-phosphorylribose-1-pyrophosphate (PRPP) to anthranilate to yield N-(5'-phosphoribosyl)-anthranilate (PRA).</text>
</comment>
<dbReference type="HAMAP" id="MF_00211">
    <property type="entry name" value="TrpD"/>
    <property type="match status" value="1"/>
</dbReference>
<feature type="binding site" evidence="12">
    <location>
        <position position="120"/>
    </location>
    <ligand>
        <name>5-phospho-alpha-D-ribose 1-diphosphate</name>
        <dbReference type="ChEBI" id="CHEBI:58017"/>
    </ligand>
</feature>
<evidence type="ECO:0000313" key="16">
    <source>
        <dbReference type="Proteomes" id="UP000179243"/>
    </source>
</evidence>
<dbReference type="PANTHER" id="PTHR43285">
    <property type="entry name" value="ANTHRANILATE PHOSPHORIBOSYLTRANSFERASE"/>
    <property type="match status" value="1"/>
</dbReference>
<feature type="binding site" evidence="12">
    <location>
        <position position="80"/>
    </location>
    <ligand>
        <name>anthranilate</name>
        <dbReference type="ChEBI" id="CHEBI:16567"/>
        <label>1</label>
    </ligand>
</feature>
<feature type="binding site" evidence="12">
    <location>
        <position position="226"/>
    </location>
    <ligand>
        <name>Mg(2+)</name>
        <dbReference type="ChEBI" id="CHEBI:18420"/>
        <label>2</label>
    </ligand>
</feature>
<evidence type="ECO:0000256" key="2">
    <source>
        <dbReference type="ARBA" id="ARBA00011738"/>
    </source>
</evidence>
<comment type="pathway">
    <text evidence="1 12">Amino-acid biosynthesis; L-tryptophan biosynthesis; L-tryptophan from chorismate: step 2/5.</text>
</comment>
<evidence type="ECO:0000256" key="1">
    <source>
        <dbReference type="ARBA" id="ARBA00004907"/>
    </source>
</evidence>
<evidence type="ECO:0000256" key="4">
    <source>
        <dbReference type="ARBA" id="ARBA00022676"/>
    </source>
</evidence>
<dbReference type="GO" id="GO:0004048">
    <property type="term" value="F:anthranilate phosphoribosyltransferase activity"/>
    <property type="evidence" value="ECO:0007669"/>
    <property type="project" value="UniProtKB-UniRule"/>
</dbReference>
<feature type="binding site" evidence="12">
    <location>
        <begin position="90"/>
        <end position="93"/>
    </location>
    <ligand>
        <name>5-phospho-alpha-D-ribose 1-diphosphate</name>
        <dbReference type="ChEBI" id="CHEBI:58017"/>
    </ligand>
</feature>
<evidence type="ECO:0000313" key="15">
    <source>
        <dbReference type="EMBL" id="OGK01969.1"/>
    </source>
</evidence>
<evidence type="ECO:0000259" key="14">
    <source>
        <dbReference type="Pfam" id="PF02885"/>
    </source>
</evidence>
<dbReference type="SUPFAM" id="SSF52418">
    <property type="entry name" value="Nucleoside phosphorylase/phosphoribosyltransferase catalytic domain"/>
    <property type="match status" value="1"/>
</dbReference>
<dbReference type="InterPro" id="IPR036320">
    <property type="entry name" value="Glycosyl_Trfase_fam3_N_dom_sf"/>
</dbReference>
<gene>
    <name evidence="12" type="primary">trpD</name>
    <name evidence="15" type="ORF">A2519_17725</name>
</gene>
<evidence type="ECO:0000256" key="3">
    <source>
        <dbReference type="ARBA" id="ARBA00022605"/>
    </source>
</evidence>
<comment type="similarity">
    <text evidence="12">Belongs to the anthranilate phosphoribosyltransferase family.</text>
</comment>
<comment type="cofactor">
    <cofactor evidence="12">
        <name>Mg(2+)</name>
        <dbReference type="ChEBI" id="CHEBI:18420"/>
    </cofactor>
    <text evidence="12">Binds 2 magnesium ions per monomer.</text>
</comment>
<dbReference type="SUPFAM" id="SSF47648">
    <property type="entry name" value="Nucleoside phosphorylase/phosphoribosyltransferase N-terminal domain"/>
    <property type="match status" value="1"/>
</dbReference>
<feature type="binding site" evidence="12">
    <location>
        <position position="92"/>
    </location>
    <ligand>
        <name>Mg(2+)</name>
        <dbReference type="ChEBI" id="CHEBI:18420"/>
        <label>1</label>
    </ligand>
</feature>
<protein>
    <recommendedName>
        <fullName evidence="12">Anthranilate phosphoribosyltransferase</fullName>
        <ecNumber evidence="12">2.4.2.18</ecNumber>
    </recommendedName>
</protein>
<evidence type="ECO:0000256" key="10">
    <source>
        <dbReference type="ARBA" id="ARBA00052328"/>
    </source>
</evidence>
<evidence type="ECO:0000256" key="6">
    <source>
        <dbReference type="ARBA" id="ARBA00022723"/>
    </source>
</evidence>
<feature type="binding site" evidence="12">
    <location>
        <position position="88"/>
    </location>
    <ligand>
        <name>5-phospho-alpha-D-ribose 1-diphosphate</name>
        <dbReference type="ChEBI" id="CHEBI:58017"/>
    </ligand>
</feature>
<sequence>MIQQAIQTLVSNRNLTEQEAMEAMRSIMEGKATPVQIAGFVTALRMKGETIEEITGCARVMREKASRISPKVVYCIDTCGTGGDGSQTFNISTAAAFVAAAGGVAVAKHGNRSVSSKSGSADVLEALGIFIGLTPEQVQACIETTGIGFLFAPSFHPSMKYAAGPRKELGIRTIFNILGPLTNPANAQGQLLGVFDRAVAEQMAGVLLNLGVEHALVVHGCDGLDEITLTGPTHVFEVREGNLKGYQITPDDYGMAHASRKDFLGGDSIANSKIIFSVLKGEKGPCRDIVLLNAAAAFYVGKKAGSIKDGIALAESAIDSGKALAKVEELRKMTEGFRG</sequence>
<evidence type="ECO:0000256" key="5">
    <source>
        <dbReference type="ARBA" id="ARBA00022679"/>
    </source>
</evidence>
<dbReference type="InterPro" id="IPR035902">
    <property type="entry name" value="Nuc_phospho_transferase"/>
</dbReference>
<dbReference type="Gene3D" id="3.40.1030.10">
    <property type="entry name" value="Nucleoside phosphorylase/phosphoribosyltransferase catalytic domain"/>
    <property type="match status" value="1"/>
</dbReference>
<comment type="subunit">
    <text evidence="2 12">Homodimer.</text>
</comment>
<feature type="binding site" evidence="12">
    <location>
        <position position="166"/>
    </location>
    <ligand>
        <name>anthranilate</name>
        <dbReference type="ChEBI" id="CHEBI:16567"/>
        <label>2</label>
    </ligand>
</feature>
<comment type="catalytic activity">
    <reaction evidence="10 12">
        <text>N-(5-phospho-beta-D-ribosyl)anthranilate + diphosphate = 5-phospho-alpha-D-ribose 1-diphosphate + anthranilate</text>
        <dbReference type="Rhea" id="RHEA:11768"/>
        <dbReference type="ChEBI" id="CHEBI:16567"/>
        <dbReference type="ChEBI" id="CHEBI:18277"/>
        <dbReference type="ChEBI" id="CHEBI:33019"/>
        <dbReference type="ChEBI" id="CHEBI:58017"/>
        <dbReference type="EC" id="2.4.2.18"/>
    </reaction>
</comment>
<dbReference type="InterPro" id="IPR000312">
    <property type="entry name" value="Glycosyl_Trfase_fam3"/>
</dbReference>
<keyword evidence="6 12" id="KW-0479">Metal-binding</keyword>
<comment type="caution">
    <text evidence="12">Lacks conserved residue(s) required for the propagation of feature annotation.</text>
</comment>
<evidence type="ECO:0000256" key="12">
    <source>
        <dbReference type="HAMAP-Rule" id="MF_00211"/>
    </source>
</evidence>
<keyword evidence="3 12" id="KW-0028">Amino-acid biosynthesis</keyword>
<dbReference type="FunFam" id="1.20.970.10:FF:000006">
    <property type="entry name" value="Anthranilate phosphoribosyltransferase"/>
    <property type="match status" value="1"/>
</dbReference>
<dbReference type="Proteomes" id="UP000179243">
    <property type="component" value="Unassembled WGS sequence"/>
</dbReference>
<reference evidence="15 16" key="1">
    <citation type="journal article" date="2016" name="Nat. Commun.">
        <title>Thousands of microbial genomes shed light on interconnected biogeochemical processes in an aquifer system.</title>
        <authorList>
            <person name="Anantharaman K."/>
            <person name="Brown C.T."/>
            <person name="Hug L.A."/>
            <person name="Sharon I."/>
            <person name="Castelle C.J."/>
            <person name="Probst A.J."/>
            <person name="Thomas B.C."/>
            <person name="Singh A."/>
            <person name="Wilkins M.J."/>
            <person name="Karaoz U."/>
            <person name="Brodie E.L."/>
            <person name="Williams K.H."/>
            <person name="Hubbard S.S."/>
            <person name="Banfield J.F."/>
        </authorList>
    </citation>
    <scope>NUCLEOTIDE SEQUENCE [LARGE SCALE GENOMIC DNA]</scope>
</reference>